<dbReference type="OrthoDB" id="8237717at2"/>
<feature type="signal peptide" evidence="1">
    <location>
        <begin position="1"/>
        <end position="21"/>
    </location>
</feature>
<gene>
    <name evidence="2" type="ORF">FXB40_03605</name>
</gene>
<dbReference type="AlphaFoldDB" id="A0A5D3KRI6"/>
<comment type="caution">
    <text evidence="2">The sequence shown here is derived from an EMBL/GenBank/DDBJ whole genome shotgun (WGS) entry which is preliminary data.</text>
</comment>
<name>A0A5D3KRI6_9BRAD</name>
<evidence type="ECO:0000313" key="2">
    <source>
        <dbReference type="EMBL" id="TYL99199.1"/>
    </source>
</evidence>
<sequence>MKFLCSAHVAIGVLVAAPASAQSTGKAPLGLEWGQSQDDTKKLGVELGSGPDDSFGKGAALTKLPQAVADAEIVYGSYGFNDKLFRIVIISKPFANDPFGNGVISRYSALQGILSEKYGKPAQTHRLGDSIYAEQRYFVSGIQSGRTFWYSNYSTPELSIQLGIVADDQSTARWKIIYENKPLNALFEQSKRAKEKGSL</sequence>
<reference evidence="2 3" key="1">
    <citation type="submission" date="2019-08" db="EMBL/GenBank/DDBJ databases">
        <title>Bradyrhizobium hipponensis sp. nov., a rhizobium isolated from a Lupinus angustifolius root nodule in Tunisia.</title>
        <authorList>
            <person name="Off K."/>
            <person name="Rejili M."/>
            <person name="Mars M."/>
            <person name="Brachmann A."/>
            <person name="Marin M."/>
        </authorList>
    </citation>
    <scope>NUCLEOTIDE SEQUENCE [LARGE SCALE GENOMIC DNA]</scope>
    <source>
        <strain evidence="2 3">CTAW71</strain>
    </source>
</reference>
<protein>
    <submittedName>
        <fullName evidence="2">Uncharacterized protein</fullName>
    </submittedName>
</protein>
<keyword evidence="3" id="KW-1185">Reference proteome</keyword>
<proteinExistence type="predicted"/>
<evidence type="ECO:0000313" key="3">
    <source>
        <dbReference type="Proteomes" id="UP000324758"/>
    </source>
</evidence>
<dbReference type="RefSeq" id="WP_148770827.1">
    <property type="nucleotide sequence ID" value="NZ_VSSS01000008.1"/>
</dbReference>
<organism evidence="2 3">
    <name type="scientific">Bradyrhizobium rifense</name>
    <dbReference type="NCBI Taxonomy" id="515499"/>
    <lineage>
        <taxon>Bacteria</taxon>
        <taxon>Pseudomonadati</taxon>
        <taxon>Pseudomonadota</taxon>
        <taxon>Alphaproteobacteria</taxon>
        <taxon>Hyphomicrobiales</taxon>
        <taxon>Nitrobacteraceae</taxon>
        <taxon>Bradyrhizobium</taxon>
    </lineage>
</organism>
<keyword evidence="1" id="KW-0732">Signal</keyword>
<evidence type="ECO:0000256" key="1">
    <source>
        <dbReference type="SAM" id="SignalP"/>
    </source>
</evidence>
<dbReference type="EMBL" id="VSSS01000008">
    <property type="protein sequence ID" value="TYL99199.1"/>
    <property type="molecule type" value="Genomic_DNA"/>
</dbReference>
<dbReference type="Proteomes" id="UP000324758">
    <property type="component" value="Unassembled WGS sequence"/>
</dbReference>
<feature type="chain" id="PRO_5022805375" evidence="1">
    <location>
        <begin position="22"/>
        <end position="199"/>
    </location>
</feature>
<accession>A0A5D3KRI6</accession>